<name>A0AAD7HY67_9AGAR</name>
<evidence type="ECO:0000313" key="1">
    <source>
        <dbReference type="EMBL" id="KAJ7730064.1"/>
    </source>
</evidence>
<evidence type="ECO:0008006" key="3">
    <source>
        <dbReference type="Google" id="ProtNLM"/>
    </source>
</evidence>
<protein>
    <recommendedName>
        <fullName evidence="3">BTB domain-containing protein</fullName>
    </recommendedName>
</protein>
<dbReference type="AlphaFoldDB" id="A0AAD7HY67"/>
<evidence type="ECO:0000313" key="2">
    <source>
        <dbReference type="Proteomes" id="UP001215280"/>
    </source>
</evidence>
<gene>
    <name evidence="1" type="ORF">DFH07DRAFT_969270</name>
</gene>
<dbReference type="Proteomes" id="UP001215280">
    <property type="component" value="Unassembled WGS sequence"/>
</dbReference>
<organism evidence="1 2">
    <name type="scientific">Mycena maculata</name>
    <dbReference type="NCBI Taxonomy" id="230809"/>
    <lineage>
        <taxon>Eukaryota</taxon>
        <taxon>Fungi</taxon>
        <taxon>Dikarya</taxon>
        <taxon>Basidiomycota</taxon>
        <taxon>Agaricomycotina</taxon>
        <taxon>Agaricomycetes</taxon>
        <taxon>Agaricomycetidae</taxon>
        <taxon>Agaricales</taxon>
        <taxon>Marasmiineae</taxon>
        <taxon>Mycenaceae</taxon>
        <taxon>Mycena</taxon>
    </lineage>
</organism>
<reference evidence="1" key="1">
    <citation type="submission" date="2023-03" db="EMBL/GenBank/DDBJ databases">
        <title>Massive genome expansion in bonnet fungi (Mycena s.s.) driven by repeated elements and novel gene families across ecological guilds.</title>
        <authorList>
            <consortium name="Lawrence Berkeley National Laboratory"/>
            <person name="Harder C.B."/>
            <person name="Miyauchi S."/>
            <person name="Viragh M."/>
            <person name="Kuo A."/>
            <person name="Thoen E."/>
            <person name="Andreopoulos B."/>
            <person name="Lu D."/>
            <person name="Skrede I."/>
            <person name="Drula E."/>
            <person name="Henrissat B."/>
            <person name="Morin E."/>
            <person name="Kohler A."/>
            <person name="Barry K."/>
            <person name="LaButti K."/>
            <person name="Morin E."/>
            <person name="Salamov A."/>
            <person name="Lipzen A."/>
            <person name="Mereny Z."/>
            <person name="Hegedus B."/>
            <person name="Baldrian P."/>
            <person name="Stursova M."/>
            <person name="Weitz H."/>
            <person name="Taylor A."/>
            <person name="Grigoriev I.V."/>
            <person name="Nagy L.G."/>
            <person name="Martin F."/>
            <person name="Kauserud H."/>
        </authorList>
    </citation>
    <scope>NUCLEOTIDE SEQUENCE</scope>
    <source>
        <strain evidence="1">CBHHK188m</strain>
    </source>
</reference>
<comment type="caution">
    <text evidence="1">The sequence shown here is derived from an EMBL/GenBank/DDBJ whole genome shotgun (WGS) entry which is preliminary data.</text>
</comment>
<sequence length="323" mass="36283">MSCTSSSMDIVPDDTFNDFAPLSKRRRVSDCSRSCEDSSCAPLKKFWFPDGDIVLEIQTRLLKVHRRRLQCSVIFSDMLHIPQPFETDQIDGCPSVALVGDALADWEVALAWIYHHDEFLNQVVTFDILSGALRISTKYEIPGLRRWAIEELSSRWPVDVVSMRLNALPHAAEAITLAQECNVPEILPAAFYALSVQKFHASADGGRSHLVLSPNDLRRLIAGREALQDALLRIAVDPLTEPGCANNAACAHCAPRRAEYWRARLAPDPKSPWSTWLVRELDWMLRDDAFAGTLCPACFHGHMSTIKWRLGRLRGAMPGFFLL</sequence>
<proteinExistence type="predicted"/>
<keyword evidence="2" id="KW-1185">Reference proteome</keyword>
<accession>A0AAD7HY67</accession>
<dbReference type="EMBL" id="JARJLG010000193">
    <property type="protein sequence ID" value="KAJ7730064.1"/>
    <property type="molecule type" value="Genomic_DNA"/>
</dbReference>